<dbReference type="FunFam" id="2.10.25.10:FF:000009">
    <property type="entry name" value="Low-density lipoprotein receptor isoform 1"/>
    <property type="match status" value="1"/>
</dbReference>
<sequence>INECSEDNHGCDQNCNNTVGSYICSCVDGYTLNADGRICDDIDECAEDTDGCGQNCNNTAGSYICSCRDGYTLSINNRTCDEKVSLKFEVTVAVDVDFNESDTTSASYVTVLEQAKTALLVIFRRKAPNVLEVRIIAIRKGSLIIEAEAVVAKETQETVAPTVTEALQELAATNVTIGNSTGTTSVEVDGLQVESTTEKCVVHEALGLCSEDQICEEVDGQPLCKWKESESLWRVVVGLSVGIPLCFVVAGVVFAICYKRMQGRRKSEADRHREESRVPRSRYNKTAWNPRQHRGLDPTLPPRPAAVNPGPSAWRQPPDSTHADYRDPLSFYSGLYHQTKPPSD</sequence>
<evidence type="ECO:0000256" key="12">
    <source>
        <dbReference type="PROSITE-ProRule" id="PRU00076"/>
    </source>
</evidence>
<protein>
    <recommendedName>
        <fullName evidence="19">EGF-like domain-containing protein</fullName>
    </recommendedName>
</protein>
<evidence type="ECO:0000256" key="4">
    <source>
        <dbReference type="ARBA" id="ARBA00022692"/>
    </source>
</evidence>
<dbReference type="InterPro" id="IPR000742">
    <property type="entry name" value="EGF"/>
</dbReference>
<evidence type="ECO:0000256" key="8">
    <source>
        <dbReference type="ARBA" id="ARBA00023136"/>
    </source>
</evidence>
<evidence type="ECO:0000256" key="11">
    <source>
        <dbReference type="ARBA" id="ARBA00023180"/>
    </source>
</evidence>
<dbReference type="CDD" id="cd00054">
    <property type="entry name" value="EGF_CA"/>
    <property type="match status" value="1"/>
</dbReference>
<keyword evidence="7 14" id="KW-1133">Transmembrane helix</keyword>
<dbReference type="InterPro" id="IPR009030">
    <property type="entry name" value="Growth_fac_rcpt_cys_sf"/>
</dbReference>
<dbReference type="PROSITE" id="PS01187">
    <property type="entry name" value="EGF_CA"/>
    <property type="match status" value="1"/>
</dbReference>
<proteinExistence type="predicted"/>
<evidence type="ECO:0000256" key="6">
    <source>
        <dbReference type="ARBA" id="ARBA00022737"/>
    </source>
</evidence>
<keyword evidence="9" id="KW-1015">Disulfide bond</keyword>
<feature type="region of interest" description="Disordered" evidence="13">
    <location>
        <begin position="265"/>
        <end position="327"/>
    </location>
</feature>
<dbReference type="PROSITE" id="PS01186">
    <property type="entry name" value="EGF_2"/>
    <property type="match status" value="2"/>
</dbReference>
<dbReference type="InterPro" id="IPR001881">
    <property type="entry name" value="EGF-like_Ca-bd_dom"/>
</dbReference>
<comment type="subcellular location">
    <subcellularLocation>
        <location evidence="1">Membrane</location>
        <topology evidence="1">Single-pass type I membrane protein</topology>
    </subcellularLocation>
</comment>
<feature type="non-terminal residue" evidence="17">
    <location>
        <position position="344"/>
    </location>
</feature>
<evidence type="ECO:0000313" key="17">
    <source>
        <dbReference type="EMBL" id="KAK7489453.1"/>
    </source>
</evidence>
<keyword evidence="18" id="KW-1185">Reference proteome</keyword>
<dbReference type="Gene3D" id="2.10.25.10">
    <property type="entry name" value="Laminin"/>
    <property type="match status" value="2"/>
</dbReference>
<dbReference type="PANTHER" id="PTHR24034">
    <property type="entry name" value="EGF-LIKE DOMAIN-CONTAINING PROTEIN"/>
    <property type="match status" value="1"/>
</dbReference>
<dbReference type="InterPro" id="IPR000152">
    <property type="entry name" value="EGF-type_Asp/Asn_hydroxyl_site"/>
</dbReference>
<keyword evidence="8 14" id="KW-0472">Membrane</keyword>
<accession>A0ABD0KRH8</accession>
<evidence type="ECO:0000256" key="1">
    <source>
        <dbReference type="ARBA" id="ARBA00004479"/>
    </source>
</evidence>
<evidence type="ECO:0000256" key="7">
    <source>
        <dbReference type="ARBA" id="ARBA00022989"/>
    </source>
</evidence>
<keyword evidence="4 14" id="KW-0812">Transmembrane</keyword>
<dbReference type="InterPro" id="IPR050751">
    <property type="entry name" value="ECM_structural_protein"/>
</dbReference>
<keyword evidence="6" id="KW-0677">Repeat</keyword>
<dbReference type="Proteomes" id="UP001519460">
    <property type="component" value="Unassembled WGS sequence"/>
</dbReference>
<dbReference type="Pfam" id="PF14670">
    <property type="entry name" value="FXa_inhibition"/>
    <property type="match status" value="2"/>
</dbReference>
<keyword evidence="5" id="KW-0732">Signal</keyword>
<dbReference type="GO" id="GO:0016020">
    <property type="term" value="C:membrane"/>
    <property type="evidence" value="ECO:0007669"/>
    <property type="project" value="UniProtKB-SubCell"/>
</dbReference>
<dbReference type="PROSITE" id="PS50024">
    <property type="entry name" value="SEA"/>
    <property type="match status" value="1"/>
</dbReference>
<evidence type="ECO:0000313" key="18">
    <source>
        <dbReference type="Proteomes" id="UP001519460"/>
    </source>
</evidence>
<gene>
    <name evidence="17" type="ORF">BaRGS_00019252</name>
</gene>
<dbReference type="GO" id="GO:0006897">
    <property type="term" value="P:endocytosis"/>
    <property type="evidence" value="ECO:0007669"/>
    <property type="project" value="UniProtKB-KW"/>
</dbReference>
<feature type="transmembrane region" description="Helical" evidence="14">
    <location>
        <begin position="232"/>
        <end position="258"/>
    </location>
</feature>
<feature type="domain" description="EGF-like" evidence="16">
    <location>
        <begin position="41"/>
        <end position="81"/>
    </location>
</feature>
<dbReference type="AlphaFoldDB" id="A0ABD0KRH8"/>
<dbReference type="PANTHER" id="PTHR24034:SF209">
    <property type="entry name" value="EGF-LIKE DOMAIN-CONTAINING PROTEIN"/>
    <property type="match status" value="1"/>
</dbReference>
<feature type="non-terminal residue" evidence="17">
    <location>
        <position position="1"/>
    </location>
</feature>
<feature type="domain" description="SEA" evidence="15">
    <location>
        <begin position="80"/>
        <end position="198"/>
    </location>
</feature>
<dbReference type="InterPro" id="IPR018097">
    <property type="entry name" value="EGF_Ca-bd_CS"/>
</dbReference>
<dbReference type="EMBL" id="JACVVK020000137">
    <property type="protein sequence ID" value="KAK7489453.1"/>
    <property type="molecule type" value="Genomic_DNA"/>
</dbReference>
<evidence type="ECO:0000256" key="2">
    <source>
        <dbReference type="ARBA" id="ARBA00022536"/>
    </source>
</evidence>
<evidence type="ECO:0000256" key="14">
    <source>
        <dbReference type="SAM" id="Phobius"/>
    </source>
</evidence>
<evidence type="ECO:0000256" key="13">
    <source>
        <dbReference type="SAM" id="MobiDB-lite"/>
    </source>
</evidence>
<evidence type="ECO:0000259" key="15">
    <source>
        <dbReference type="PROSITE" id="PS50024"/>
    </source>
</evidence>
<comment type="caution">
    <text evidence="17">The sequence shown here is derived from an EMBL/GenBank/DDBJ whole genome shotgun (WGS) entry which is preliminary data.</text>
</comment>
<keyword evidence="2 12" id="KW-0245">EGF-like domain</keyword>
<feature type="compositionally biased region" description="Basic and acidic residues" evidence="13">
    <location>
        <begin position="265"/>
        <end position="278"/>
    </location>
</feature>
<evidence type="ECO:0000256" key="5">
    <source>
        <dbReference type="ARBA" id="ARBA00022729"/>
    </source>
</evidence>
<keyword evidence="10" id="KW-0675">Receptor</keyword>
<keyword evidence="3" id="KW-0254">Endocytosis</keyword>
<evidence type="ECO:0000256" key="3">
    <source>
        <dbReference type="ARBA" id="ARBA00022583"/>
    </source>
</evidence>
<evidence type="ECO:0000256" key="9">
    <source>
        <dbReference type="ARBA" id="ARBA00023157"/>
    </source>
</evidence>
<keyword evidence="11" id="KW-0325">Glycoprotein</keyword>
<dbReference type="SMART" id="SM00179">
    <property type="entry name" value="EGF_CA"/>
    <property type="match status" value="2"/>
</dbReference>
<evidence type="ECO:0000259" key="16">
    <source>
        <dbReference type="PROSITE" id="PS50026"/>
    </source>
</evidence>
<dbReference type="SMART" id="SM00181">
    <property type="entry name" value="EGF"/>
    <property type="match status" value="2"/>
</dbReference>
<evidence type="ECO:0000256" key="10">
    <source>
        <dbReference type="ARBA" id="ARBA00023170"/>
    </source>
</evidence>
<reference evidence="17 18" key="1">
    <citation type="journal article" date="2023" name="Sci. Data">
        <title>Genome assembly of the Korean intertidal mud-creeper Batillaria attramentaria.</title>
        <authorList>
            <person name="Patra A.K."/>
            <person name="Ho P.T."/>
            <person name="Jun S."/>
            <person name="Lee S.J."/>
            <person name="Kim Y."/>
            <person name="Won Y.J."/>
        </authorList>
    </citation>
    <scope>NUCLEOTIDE SEQUENCE [LARGE SCALE GENOMIC DNA]</scope>
    <source>
        <strain evidence="17">Wonlab-2016</strain>
    </source>
</reference>
<dbReference type="PROSITE" id="PS50026">
    <property type="entry name" value="EGF_3"/>
    <property type="match status" value="1"/>
</dbReference>
<organism evidence="17 18">
    <name type="scientific">Batillaria attramentaria</name>
    <dbReference type="NCBI Taxonomy" id="370345"/>
    <lineage>
        <taxon>Eukaryota</taxon>
        <taxon>Metazoa</taxon>
        <taxon>Spiralia</taxon>
        <taxon>Lophotrochozoa</taxon>
        <taxon>Mollusca</taxon>
        <taxon>Gastropoda</taxon>
        <taxon>Caenogastropoda</taxon>
        <taxon>Sorbeoconcha</taxon>
        <taxon>Cerithioidea</taxon>
        <taxon>Batillariidae</taxon>
        <taxon>Batillaria</taxon>
    </lineage>
</organism>
<comment type="caution">
    <text evidence="12">Lacks conserved residue(s) required for the propagation of feature annotation.</text>
</comment>
<dbReference type="PROSITE" id="PS00010">
    <property type="entry name" value="ASX_HYDROXYL"/>
    <property type="match status" value="1"/>
</dbReference>
<dbReference type="SUPFAM" id="SSF57184">
    <property type="entry name" value="Growth factor receptor domain"/>
    <property type="match status" value="1"/>
</dbReference>
<name>A0ABD0KRH8_9CAEN</name>
<evidence type="ECO:0008006" key="19">
    <source>
        <dbReference type="Google" id="ProtNLM"/>
    </source>
</evidence>
<dbReference type="InterPro" id="IPR000082">
    <property type="entry name" value="SEA_dom"/>
</dbReference>